<name>A0A383E3B5_9ZZZZ</name>
<gene>
    <name evidence="1" type="ORF">METZ01_LOCUS503774</name>
</gene>
<dbReference type="PANTHER" id="PTHR12904">
    <property type="match status" value="1"/>
</dbReference>
<accession>A0A383E3B5</accession>
<dbReference type="EMBL" id="UINC01222231">
    <property type="protein sequence ID" value="SVE50920.1"/>
    <property type="molecule type" value="Genomic_DNA"/>
</dbReference>
<dbReference type="InterPro" id="IPR032675">
    <property type="entry name" value="LRR_dom_sf"/>
</dbReference>
<evidence type="ECO:0000313" key="1">
    <source>
        <dbReference type="EMBL" id="SVE50920.1"/>
    </source>
</evidence>
<dbReference type="InterPro" id="IPR051341">
    <property type="entry name" value="Zyg-11_UBL_adapter"/>
</dbReference>
<organism evidence="1">
    <name type="scientific">marine metagenome</name>
    <dbReference type="NCBI Taxonomy" id="408172"/>
    <lineage>
        <taxon>unclassified sequences</taxon>
        <taxon>metagenomes</taxon>
        <taxon>ecological metagenomes</taxon>
    </lineage>
</organism>
<dbReference type="AlphaFoldDB" id="A0A383E3B5"/>
<proteinExistence type="predicted"/>
<dbReference type="PANTHER" id="PTHR12904:SF23">
    <property type="entry name" value="PROTEIN ZER-1 HOMOLOG"/>
    <property type="match status" value="1"/>
</dbReference>
<evidence type="ECO:0008006" key="2">
    <source>
        <dbReference type="Google" id="ProtNLM"/>
    </source>
</evidence>
<reference evidence="1" key="1">
    <citation type="submission" date="2018-05" db="EMBL/GenBank/DDBJ databases">
        <authorList>
            <person name="Lanie J.A."/>
            <person name="Ng W.-L."/>
            <person name="Kazmierczak K.M."/>
            <person name="Andrzejewski T.M."/>
            <person name="Davidsen T.M."/>
            <person name="Wayne K.J."/>
            <person name="Tettelin H."/>
            <person name="Glass J.I."/>
            <person name="Rusch D."/>
            <person name="Podicherti R."/>
            <person name="Tsui H.-C.T."/>
            <person name="Winkler M.E."/>
        </authorList>
    </citation>
    <scope>NUCLEOTIDE SEQUENCE</scope>
</reference>
<dbReference type="Gene3D" id="3.80.10.10">
    <property type="entry name" value="Ribonuclease Inhibitor"/>
    <property type="match status" value="1"/>
</dbReference>
<feature type="non-terminal residue" evidence="1">
    <location>
        <position position="213"/>
    </location>
</feature>
<protein>
    <recommendedName>
        <fullName evidence="2">Leucine Rich repeats (2 copies)</fullName>
    </recommendedName>
</protein>
<dbReference type="SUPFAM" id="SSF52047">
    <property type="entry name" value="RNI-like"/>
    <property type="match status" value="1"/>
</dbReference>
<sequence>MNRLLFGLSFISTFAFGVFAEDSAAVESIKEVGGLALPMADGGWEVEFHLRGRDVTTDDALKRLAALGDVVSVNLRGTRITGAGLVHLKPLANLRRLHLERTRVDDAGIAHLSGLTQLEYLNLYGTGVGDKALEHLKGLKNLKQLYLWQTKVTASGVEKLQKALPGVRVSRGVVLANLVALKEPEPEVEEELKWIPAGGAKPPKSTPGTFIMV</sequence>